<dbReference type="OrthoDB" id="7322824at2"/>
<organism evidence="6 7">
    <name type="scientific">Candidatus Rhodobacter oscarellae</name>
    <dbReference type="NCBI Taxonomy" id="1675527"/>
    <lineage>
        <taxon>Bacteria</taxon>
        <taxon>Pseudomonadati</taxon>
        <taxon>Pseudomonadota</taxon>
        <taxon>Alphaproteobacteria</taxon>
        <taxon>Rhodobacterales</taxon>
        <taxon>Rhodobacter group</taxon>
        <taxon>Rhodobacter</taxon>
    </lineage>
</organism>
<evidence type="ECO:0000256" key="4">
    <source>
        <dbReference type="ARBA" id="ARBA00022840"/>
    </source>
</evidence>
<dbReference type="GO" id="GO:0016887">
    <property type="term" value="F:ATP hydrolysis activity"/>
    <property type="evidence" value="ECO:0007669"/>
    <property type="project" value="InterPro"/>
</dbReference>
<dbReference type="GO" id="GO:0140359">
    <property type="term" value="F:ABC-type transporter activity"/>
    <property type="evidence" value="ECO:0007669"/>
    <property type="project" value="UniProtKB-ARBA"/>
</dbReference>
<dbReference type="InterPro" id="IPR012340">
    <property type="entry name" value="NA-bd_OB-fold"/>
</dbReference>
<evidence type="ECO:0000259" key="5">
    <source>
        <dbReference type="PROSITE" id="PS50893"/>
    </source>
</evidence>
<comment type="caution">
    <text evidence="6">The sequence shown here is derived from an EMBL/GenBank/DDBJ whole genome shotgun (WGS) entry which is preliminary data.</text>
</comment>
<dbReference type="InterPro" id="IPR040582">
    <property type="entry name" value="OB_MalK-like"/>
</dbReference>
<dbReference type="Pfam" id="PF00005">
    <property type="entry name" value="ABC_tran"/>
    <property type="match status" value="1"/>
</dbReference>
<evidence type="ECO:0000256" key="3">
    <source>
        <dbReference type="ARBA" id="ARBA00022741"/>
    </source>
</evidence>
<feature type="domain" description="ABC transporter" evidence="5">
    <location>
        <begin position="3"/>
        <end position="233"/>
    </location>
</feature>
<dbReference type="FunFam" id="3.40.50.300:FF:000042">
    <property type="entry name" value="Maltose/maltodextrin ABC transporter, ATP-binding protein"/>
    <property type="match status" value="1"/>
</dbReference>
<dbReference type="STRING" id="1675527.AIOL_004793"/>
<evidence type="ECO:0000313" key="7">
    <source>
        <dbReference type="Proteomes" id="UP000037178"/>
    </source>
</evidence>
<dbReference type="PANTHER" id="PTHR43875:SF1">
    <property type="entry name" value="OSMOPROTECTIVE COMPOUNDS UPTAKE ATP-BINDING PROTEIN GGTA"/>
    <property type="match status" value="1"/>
</dbReference>
<dbReference type="InterPro" id="IPR003593">
    <property type="entry name" value="AAA+_ATPase"/>
</dbReference>
<dbReference type="AlphaFoldDB" id="A0A0J9EDK3"/>
<keyword evidence="4 6" id="KW-0067">ATP-binding</keyword>
<dbReference type="EMBL" id="LFTY01000002">
    <property type="protein sequence ID" value="KMW59809.1"/>
    <property type="molecule type" value="Genomic_DNA"/>
</dbReference>
<keyword evidence="2" id="KW-0813">Transport</keyword>
<dbReference type="RefSeq" id="WP_049645231.1">
    <property type="nucleotide sequence ID" value="NZ_LFTY01000002.1"/>
</dbReference>
<dbReference type="PATRIC" id="fig|1675527.3.peg.5030"/>
<sequence>MTIELRNLTKRFGSLTAVDAVDMEVGDGEVLCLLGPSGCGKTTTLRMIAGLEFATEGEVLLGGKRVNDLAPRDRNVAMSFQFYALYPSLSVADNLAYPLHAEKMSKSEIERRVAQVAKTLQLDGILHRTPSQLAEGEKQRVAVGRSIIRDPNCFLFDEPLSRLDVQLREEMRGEIKEVLQDLSRPTVIVTHDQLEALTMADRIAVMRDGRIEQVDTPHNVFARPANLFVAGFIGTPQMNLLPATLKGAQGQVATFAVAGDQEMTIEVDRKIATLAPGAQVTLGIRPRNIELSAEPVADGIASKIDIVEPMGAETLAHLNDGHHDLRLVTDWRVPLTEGDRLHVRFPPGATHVFAEDEQALRSAS</sequence>
<dbReference type="Gene3D" id="2.40.50.100">
    <property type="match status" value="1"/>
</dbReference>
<accession>A0A0J9EDK3</accession>
<comment type="similarity">
    <text evidence="1">Belongs to the ABC transporter superfamily.</text>
</comment>
<evidence type="ECO:0000256" key="1">
    <source>
        <dbReference type="ARBA" id="ARBA00005417"/>
    </source>
</evidence>
<dbReference type="Proteomes" id="UP000037178">
    <property type="component" value="Unassembled WGS sequence"/>
</dbReference>
<gene>
    <name evidence="6" type="ORF">AIOL_004793</name>
</gene>
<proteinExistence type="inferred from homology"/>
<keyword evidence="3" id="KW-0547">Nucleotide-binding</keyword>
<dbReference type="PROSITE" id="PS50893">
    <property type="entry name" value="ABC_TRANSPORTER_2"/>
    <property type="match status" value="1"/>
</dbReference>
<dbReference type="Gene3D" id="2.40.50.140">
    <property type="entry name" value="Nucleic acid-binding proteins"/>
    <property type="match status" value="1"/>
</dbReference>
<name>A0A0J9EDK3_9RHOB</name>
<dbReference type="SUPFAM" id="SSF52540">
    <property type="entry name" value="P-loop containing nucleoside triphosphate hydrolases"/>
    <property type="match status" value="1"/>
</dbReference>
<dbReference type="Pfam" id="PF17912">
    <property type="entry name" value="OB_MalK"/>
    <property type="match status" value="1"/>
</dbReference>
<dbReference type="SUPFAM" id="SSF50331">
    <property type="entry name" value="MOP-like"/>
    <property type="match status" value="1"/>
</dbReference>
<dbReference type="InterPro" id="IPR027417">
    <property type="entry name" value="P-loop_NTPase"/>
</dbReference>
<dbReference type="GO" id="GO:0055052">
    <property type="term" value="C:ATP-binding cassette (ABC) transporter complex, substrate-binding subunit-containing"/>
    <property type="evidence" value="ECO:0007669"/>
    <property type="project" value="TreeGrafter"/>
</dbReference>
<reference evidence="6 7" key="1">
    <citation type="submission" date="2015-06" db="EMBL/GenBank/DDBJ databases">
        <title>Draft genome sequence of an Alphaproteobacteria species associated to the Mediterranean sponge Oscarella lobularis.</title>
        <authorList>
            <person name="Jourda C."/>
            <person name="Santini S."/>
            <person name="Claverie J.-M."/>
        </authorList>
    </citation>
    <scope>NUCLEOTIDE SEQUENCE [LARGE SCALE GENOMIC DNA]</scope>
    <source>
        <strain evidence="6">IGS</strain>
    </source>
</reference>
<protein>
    <submittedName>
        <fullName evidence="6">Dihydroxyacetone ABC transport system, ATP-binding protein</fullName>
    </submittedName>
</protein>
<dbReference type="GO" id="GO:0005524">
    <property type="term" value="F:ATP binding"/>
    <property type="evidence" value="ECO:0007669"/>
    <property type="project" value="UniProtKB-KW"/>
</dbReference>
<dbReference type="InterPro" id="IPR003439">
    <property type="entry name" value="ABC_transporter-like_ATP-bd"/>
</dbReference>
<dbReference type="InterPro" id="IPR008995">
    <property type="entry name" value="Mo/tungstate-bd_C_term_dom"/>
</dbReference>
<keyword evidence="7" id="KW-1185">Reference proteome</keyword>
<dbReference type="InterPro" id="IPR047641">
    <property type="entry name" value="ABC_transpr_MalK/UgpC-like"/>
</dbReference>
<dbReference type="SMART" id="SM00382">
    <property type="entry name" value="AAA"/>
    <property type="match status" value="1"/>
</dbReference>
<evidence type="ECO:0000313" key="6">
    <source>
        <dbReference type="EMBL" id="KMW59809.1"/>
    </source>
</evidence>
<dbReference type="PANTHER" id="PTHR43875">
    <property type="entry name" value="MALTODEXTRIN IMPORT ATP-BINDING PROTEIN MSMX"/>
    <property type="match status" value="1"/>
</dbReference>
<dbReference type="Gene3D" id="3.40.50.300">
    <property type="entry name" value="P-loop containing nucleotide triphosphate hydrolases"/>
    <property type="match status" value="1"/>
</dbReference>
<evidence type="ECO:0000256" key="2">
    <source>
        <dbReference type="ARBA" id="ARBA00022448"/>
    </source>
</evidence>